<dbReference type="PANTHER" id="PTHR43479">
    <property type="entry name" value="ACREF/ENVCD OPERON REPRESSOR-RELATED"/>
    <property type="match status" value="1"/>
</dbReference>
<dbReference type="InterPro" id="IPR050624">
    <property type="entry name" value="HTH-type_Tx_Regulator"/>
</dbReference>
<keyword evidence="5" id="KW-1185">Reference proteome</keyword>
<evidence type="ECO:0000259" key="3">
    <source>
        <dbReference type="PROSITE" id="PS50977"/>
    </source>
</evidence>
<dbReference type="Gene3D" id="1.10.357.10">
    <property type="entry name" value="Tetracycline Repressor, domain 2"/>
    <property type="match status" value="1"/>
</dbReference>
<accession>A0A1D3TT78</accession>
<evidence type="ECO:0000256" key="2">
    <source>
        <dbReference type="PROSITE-ProRule" id="PRU00335"/>
    </source>
</evidence>
<dbReference type="EMBL" id="FMKA01000009">
    <property type="protein sequence ID" value="SCP97192.1"/>
    <property type="molecule type" value="Genomic_DNA"/>
</dbReference>
<dbReference type="AlphaFoldDB" id="A0A1D3TT78"/>
<evidence type="ECO:0000256" key="1">
    <source>
        <dbReference type="ARBA" id="ARBA00023125"/>
    </source>
</evidence>
<evidence type="ECO:0000313" key="5">
    <source>
        <dbReference type="Proteomes" id="UP000199315"/>
    </source>
</evidence>
<dbReference type="InterPro" id="IPR009057">
    <property type="entry name" value="Homeodomain-like_sf"/>
</dbReference>
<dbReference type="Pfam" id="PF14278">
    <property type="entry name" value="TetR_C_8"/>
    <property type="match status" value="1"/>
</dbReference>
<feature type="domain" description="HTH tetR-type" evidence="3">
    <location>
        <begin position="11"/>
        <end position="71"/>
    </location>
</feature>
<dbReference type="SUPFAM" id="SSF46689">
    <property type="entry name" value="Homeodomain-like"/>
    <property type="match status" value="1"/>
</dbReference>
<dbReference type="Proteomes" id="UP000199315">
    <property type="component" value="Unassembled WGS sequence"/>
</dbReference>
<reference evidence="4 5" key="1">
    <citation type="submission" date="2016-09" db="EMBL/GenBank/DDBJ databases">
        <authorList>
            <person name="Capua I."/>
            <person name="De Benedictis P."/>
            <person name="Joannis T."/>
            <person name="Lombin L.H."/>
            <person name="Cattoli G."/>
        </authorList>
    </citation>
    <scope>NUCLEOTIDE SEQUENCE [LARGE SCALE GENOMIC DNA]</scope>
    <source>
        <strain evidence="4 5">GluBS11</strain>
    </source>
</reference>
<dbReference type="GO" id="GO:0003677">
    <property type="term" value="F:DNA binding"/>
    <property type="evidence" value="ECO:0007669"/>
    <property type="project" value="UniProtKB-UniRule"/>
</dbReference>
<proteinExistence type="predicted"/>
<keyword evidence="1 2" id="KW-0238">DNA-binding</keyword>
<evidence type="ECO:0000313" key="4">
    <source>
        <dbReference type="EMBL" id="SCP97192.1"/>
    </source>
</evidence>
<protein>
    <submittedName>
        <fullName evidence="4">Transcriptional regulator C-terminal region</fullName>
    </submittedName>
</protein>
<name>A0A1D3TT78_9FIRM</name>
<dbReference type="STRING" id="1619234.SAMN05421730_100918"/>
<dbReference type="InterPro" id="IPR039532">
    <property type="entry name" value="TetR_C_Firmicutes"/>
</dbReference>
<dbReference type="InterPro" id="IPR001647">
    <property type="entry name" value="HTH_TetR"/>
</dbReference>
<dbReference type="RefSeq" id="WP_169823643.1">
    <property type="nucleotide sequence ID" value="NZ_FMKA01000009.1"/>
</dbReference>
<gene>
    <name evidence="4" type="ORF">SAMN05421730_100918</name>
</gene>
<sequence>MEIRKTDRRVRHTQALLQQSLIKLMREKPLIKITVTDICNLADINRSTFYLHYTDPLSLLYAIETELLEDVIDLIRVPDKDFSFTSFIHTLLKALDENKETSTIFLKCHDGHLFSNSFFESFHDCFISMLNRTLPAASSSCHEYLYTFVANGLISVVRKWIADGFLEEPREIEELLETVCSCALIKKQCIL</sequence>
<dbReference type="PANTHER" id="PTHR43479:SF7">
    <property type="entry name" value="TETR-FAMILY TRANSCRIPTIONAL REGULATOR"/>
    <property type="match status" value="1"/>
</dbReference>
<organism evidence="4 5">
    <name type="scientific">Anaerobium acetethylicum</name>
    <dbReference type="NCBI Taxonomy" id="1619234"/>
    <lineage>
        <taxon>Bacteria</taxon>
        <taxon>Bacillati</taxon>
        <taxon>Bacillota</taxon>
        <taxon>Clostridia</taxon>
        <taxon>Lachnospirales</taxon>
        <taxon>Lachnospiraceae</taxon>
        <taxon>Anaerobium</taxon>
    </lineage>
</organism>
<feature type="DNA-binding region" description="H-T-H motif" evidence="2">
    <location>
        <begin position="34"/>
        <end position="53"/>
    </location>
</feature>
<dbReference type="PROSITE" id="PS50977">
    <property type="entry name" value="HTH_TETR_2"/>
    <property type="match status" value="1"/>
</dbReference>